<name>A0A511AVJ1_9LACT</name>
<feature type="compositionally biased region" description="Acidic residues" evidence="1">
    <location>
        <begin position="43"/>
        <end position="52"/>
    </location>
</feature>
<dbReference type="InterPro" id="IPR056906">
    <property type="entry name" value="ORF2/G2P_dom"/>
</dbReference>
<evidence type="ECO:0000313" key="4">
    <source>
        <dbReference type="Proteomes" id="UP000321662"/>
    </source>
</evidence>
<dbReference type="AlphaFoldDB" id="A0A511AVJ1"/>
<reference evidence="3 4" key="1">
    <citation type="submission" date="2019-07" db="EMBL/GenBank/DDBJ databases">
        <title>Whole genome shotgun sequence of Alkalibacterium kapii NBRC 103247.</title>
        <authorList>
            <person name="Hosoyama A."/>
            <person name="Uohara A."/>
            <person name="Ohji S."/>
            <person name="Ichikawa N."/>
        </authorList>
    </citation>
    <scope>NUCLEOTIDE SEQUENCE [LARGE SCALE GENOMIC DNA]</scope>
    <source>
        <strain evidence="3 4">NBRC 103247</strain>
    </source>
</reference>
<dbReference type="Pfam" id="PF23343">
    <property type="entry name" value="REP_ORF2-G2P"/>
    <property type="match status" value="1"/>
</dbReference>
<proteinExistence type="predicted"/>
<evidence type="ECO:0000313" key="3">
    <source>
        <dbReference type="EMBL" id="GEK92228.1"/>
    </source>
</evidence>
<feature type="domain" description="Replication-associated protein ORF2/G2P" evidence="2">
    <location>
        <begin position="77"/>
        <end position="193"/>
    </location>
</feature>
<protein>
    <recommendedName>
        <fullName evidence="2">Replication-associated protein ORF2/G2P domain-containing protein</fullName>
    </recommendedName>
</protein>
<dbReference type="Proteomes" id="UP000321662">
    <property type="component" value="Unassembled WGS sequence"/>
</dbReference>
<feature type="compositionally biased region" description="Basic and acidic residues" evidence="1">
    <location>
        <begin position="31"/>
        <end position="42"/>
    </location>
</feature>
<dbReference type="EMBL" id="BJUY01000054">
    <property type="protein sequence ID" value="GEK92228.1"/>
    <property type="molecule type" value="Genomic_DNA"/>
</dbReference>
<organism evidence="3 4">
    <name type="scientific">Alkalibacterium kapii</name>
    <dbReference type="NCBI Taxonomy" id="426704"/>
    <lineage>
        <taxon>Bacteria</taxon>
        <taxon>Bacillati</taxon>
        <taxon>Bacillota</taxon>
        <taxon>Bacilli</taxon>
        <taxon>Lactobacillales</taxon>
        <taxon>Carnobacteriaceae</taxon>
        <taxon>Alkalibacterium</taxon>
    </lineage>
</organism>
<dbReference type="OrthoDB" id="9811391at2"/>
<gene>
    <name evidence="3" type="ORF">AKA01nite_18500</name>
</gene>
<comment type="caution">
    <text evidence="3">The sequence shown here is derived from an EMBL/GenBank/DDBJ whole genome shotgun (WGS) entry which is preliminary data.</text>
</comment>
<feature type="region of interest" description="Disordered" evidence="1">
    <location>
        <begin position="28"/>
        <end position="60"/>
    </location>
</feature>
<evidence type="ECO:0000259" key="2">
    <source>
        <dbReference type="Pfam" id="PF23343"/>
    </source>
</evidence>
<evidence type="ECO:0000256" key="1">
    <source>
        <dbReference type="SAM" id="MobiDB-lite"/>
    </source>
</evidence>
<dbReference type="RefSeq" id="WP_146925029.1">
    <property type="nucleotide sequence ID" value="NZ_BJUY01000054.1"/>
</dbReference>
<accession>A0A511AVJ1</accession>
<sequence>MAQIYGKTFSYPDGSGYVMIYKQAHSTYDSGPEKKKKERDDLFELSEEERDEENAGRSARRSKKAVRDYVACNTFTHFVTLTFRDEQSGKDDYRLKVLTNWLRYMKKKHGKFNYVVIPERHKDGRLHFHGAVDLTEFELEKAYNKETGKPIIRHGNHVRDIIEWQKNNGWGSAEIIRDQKKTANYMTKYITKDFETTVSKHKKKYWCSKGLNKPVQKSLRVLPQFSRPADWENDFVIIYNIDDMNSIL</sequence>
<keyword evidence="4" id="KW-1185">Reference proteome</keyword>